<feature type="domain" description="Spore germination protein N-terminal" evidence="9">
    <location>
        <begin position="24"/>
        <end position="201"/>
    </location>
</feature>
<dbReference type="Pfam" id="PF05504">
    <property type="entry name" value="Spore_GerAC"/>
    <property type="match status" value="1"/>
</dbReference>
<keyword evidence="3" id="KW-0309">Germination</keyword>
<gene>
    <name evidence="10" type="ORF">A7K69_07860</name>
</gene>
<organism evidence="10 11">
    <name type="scientific">Parageobacillus thermoglucosidasius</name>
    <name type="common">Geobacillus thermoglucosidasius</name>
    <dbReference type="NCBI Taxonomy" id="1426"/>
    <lineage>
        <taxon>Bacteria</taxon>
        <taxon>Bacillati</taxon>
        <taxon>Bacillota</taxon>
        <taxon>Bacilli</taxon>
        <taxon>Bacillales</taxon>
        <taxon>Anoxybacillaceae</taxon>
        <taxon>Parageobacillus</taxon>
    </lineage>
</organism>
<evidence type="ECO:0000256" key="3">
    <source>
        <dbReference type="ARBA" id="ARBA00022544"/>
    </source>
</evidence>
<dbReference type="Pfam" id="PF25198">
    <property type="entry name" value="Spore_GerAC_N"/>
    <property type="match status" value="1"/>
</dbReference>
<dbReference type="Gene3D" id="6.20.190.10">
    <property type="entry name" value="Nutrient germinant receptor protein C, domain 1"/>
    <property type="match status" value="1"/>
</dbReference>
<sequence>MKRKMAIILSLLLYATILSGCWSKKELTDLAFVIAVGIDKTKDGKYMMIFQVVNPGNVAGATQRGGGSGGVPVSIYKATGDNIVEASRKASKKLSRLIYYAHTNLVVISEEIAKEGIDGLLDALERNSQFRTTAMVVIARHHSAEDVLKILTPIDKISANQIIKTLQFSEKVWGQTMNVHVGDVIYDLDSTGKAPVISGVEIVGGVKKGKRQANVQASEPDTRLNINGIAMFKNGKLVGWVFGETARGVSWVMDKIEQTSITVEWKRKKEAVSYKVVRAKTSVAAHMKNGKPSISIRIKAEGDIGESLVPVDFTNPMQIFALEKKIEQTIKSEVVHAVEKAKKEKTDIFGFGNAVYRSYPREWKKMKRAWDESIFPQLEVNVTVDAFIRRTGLRTKPYIFGE</sequence>
<keyword evidence="7" id="KW-0449">Lipoprotein</keyword>
<dbReference type="GO" id="GO:0016020">
    <property type="term" value="C:membrane"/>
    <property type="evidence" value="ECO:0007669"/>
    <property type="project" value="UniProtKB-SubCell"/>
</dbReference>
<comment type="subcellular location">
    <subcellularLocation>
        <location evidence="1">Membrane</location>
        <topology evidence="1">Lipid-anchor</topology>
    </subcellularLocation>
</comment>
<reference evidence="11" key="1">
    <citation type="submission" date="2016-05" db="EMBL/GenBank/DDBJ databases">
        <authorList>
            <person name="Wang W."/>
            <person name="Zhu L."/>
        </authorList>
    </citation>
    <scope>NUCLEOTIDE SEQUENCE [LARGE SCALE GENOMIC DNA]</scope>
    <source>
        <strain evidence="11">W-2</strain>
    </source>
</reference>
<evidence type="ECO:0000259" key="9">
    <source>
        <dbReference type="Pfam" id="PF25198"/>
    </source>
</evidence>
<dbReference type="OrthoDB" id="9816067at2"/>
<accession>A0A1B7KS09</accession>
<protein>
    <submittedName>
        <fullName evidence="10">Spore gernimation protein KC</fullName>
    </submittedName>
</protein>
<dbReference type="PANTHER" id="PTHR35789">
    <property type="entry name" value="SPORE GERMINATION PROTEIN B3"/>
    <property type="match status" value="1"/>
</dbReference>
<name>A0A1B7KS09_PARTM</name>
<comment type="caution">
    <text evidence="10">The sequence shown here is derived from an EMBL/GenBank/DDBJ whole genome shotgun (WGS) entry which is preliminary data.</text>
</comment>
<dbReference type="NCBIfam" id="TIGR02887">
    <property type="entry name" value="spore_ger_x_C"/>
    <property type="match status" value="1"/>
</dbReference>
<evidence type="ECO:0000256" key="7">
    <source>
        <dbReference type="ARBA" id="ARBA00023288"/>
    </source>
</evidence>
<dbReference type="AlphaFoldDB" id="A0A1B7KS09"/>
<feature type="domain" description="Spore germination GerAC-like C-terminal" evidence="8">
    <location>
        <begin position="227"/>
        <end position="392"/>
    </location>
</feature>
<evidence type="ECO:0000256" key="4">
    <source>
        <dbReference type="ARBA" id="ARBA00022729"/>
    </source>
</evidence>
<evidence type="ECO:0000313" key="11">
    <source>
        <dbReference type="Proteomes" id="UP000078290"/>
    </source>
</evidence>
<evidence type="ECO:0000256" key="6">
    <source>
        <dbReference type="ARBA" id="ARBA00023139"/>
    </source>
</evidence>
<dbReference type="Gene3D" id="3.30.300.210">
    <property type="entry name" value="Nutrient germinant receptor protein C, domain 3"/>
    <property type="match status" value="1"/>
</dbReference>
<evidence type="ECO:0000256" key="2">
    <source>
        <dbReference type="ARBA" id="ARBA00007886"/>
    </source>
</evidence>
<evidence type="ECO:0000313" key="10">
    <source>
        <dbReference type="EMBL" id="OAT72842.1"/>
    </source>
</evidence>
<dbReference type="InterPro" id="IPR046953">
    <property type="entry name" value="Spore_GerAC-like_C"/>
</dbReference>
<dbReference type="EMBL" id="LXMA01000023">
    <property type="protein sequence ID" value="OAT72842.1"/>
    <property type="molecule type" value="Genomic_DNA"/>
</dbReference>
<keyword evidence="5" id="KW-0472">Membrane</keyword>
<proteinExistence type="inferred from homology"/>
<dbReference type="RefSeq" id="WP_064551811.1">
    <property type="nucleotide sequence ID" value="NZ_LXMA01000023.1"/>
</dbReference>
<evidence type="ECO:0000259" key="8">
    <source>
        <dbReference type="Pfam" id="PF05504"/>
    </source>
</evidence>
<keyword evidence="6" id="KW-0564">Palmitate</keyword>
<comment type="similarity">
    <text evidence="2">Belongs to the GerABKC lipoprotein family.</text>
</comment>
<dbReference type="GO" id="GO:0009847">
    <property type="term" value="P:spore germination"/>
    <property type="evidence" value="ECO:0007669"/>
    <property type="project" value="InterPro"/>
</dbReference>
<dbReference type="InterPro" id="IPR008844">
    <property type="entry name" value="Spore_GerAC-like"/>
</dbReference>
<keyword evidence="4" id="KW-0732">Signal</keyword>
<dbReference type="PROSITE" id="PS51257">
    <property type="entry name" value="PROKAR_LIPOPROTEIN"/>
    <property type="match status" value="1"/>
</dbReference>
<dbReference type="InterPro" id="IPR057336">
    <property type="entry name" value="GerAC_N"/>
</dbReference>
<dbReference type="Proteomes" id="UP000078290">
    <property type="component" value="Unassembled WGS sequence"/>
</dbReference>
<evidence type="ECO:0000256" key="5">
    <source>
        <dbReference type="ARBA" id="ARBA00023136"/>
    </source>
</evidence>
<dbReference type="PANTHER" id="PTHR35789:SF1">
    <property type="entry name" value="SPORE GERMINATION PROTEIN B3"/>
    <property type="match status" value="1"/>
</dbReference>
<evidence type="ECO:0000256" key="1">
    <source>
        <dbReference type="ARBA" id="ARBA00004635"/>
    </source>
</evidence>
<dbReference type="InterPro" id="IPR038501">
    <property type="entry name" value="Spore_GerAC_C_sf"/>
</dbReference>